<dbReference type="SMART" id="SM00382">
    <property type="entry name" value="AAA"/>
    <property type="match status" value="1"/>
</dbReference>
<dbReference type="Gene3D" id="3.40.50.300">
    <property type="entry name" value="P-loop containing nucleotide triphosphate hydrolases"/>
    <property type="match status" value="1"/>
</dbReference>
<accession>A0ABS2QF99</accession>
<dbReference type="Gene3D" id="3.10.580.10">
    <property type="entry name" value="CBS-domain"/>
    <property type="match status" value="1"/>
</dbReference>
<dbReference type="Pfam" id="PF25601">
    <property type="entry name" value="AAA_lid_14"/>
    <property type="match status" value="1"/>
</dbReference>
<dbReference type="InterPro" id="IPR013767">
    <property type="entry name" value="PAS_fold"/>
</dbReference>
<dbReference type="InterPro" id="IPR009057">
    <property type="entry name" value="Homeodomain-like_sf"/>
</dbReference>
<dbReference type="Pfam" id="PF02954">
    <property type="entry name" value="HTH_8"/>
    <property type="match status" value="1"/>
</dbReference>
<evidence type="ECO:0000313" key="11">
    <source>
        <dbReference type="Proteomes" id="UP000823486"/>
    </source>
</evidence>
<dbReference type="InterPro" id="IPR025662">
    <property type="entry name" value="Sigma_54_int_dom_ATP-bd_1"/>
</dbReference>
<keyword evidence="3" id="KW-0805">Transcription regulation</keyword>
<evidence type="ECO:0000259" key="9">
    <source>
        <dbReference type="PROSITE" id="PS51371"/>
    </source>
</evidence>
<dbReference type="InterPro" id="IPR046342">
    <property type="entry name" value="CBS_dom_sf"/>
</dbReference>
<protein>
    <submittedName>
        <fullName evidence="10">PAS domain S-box-containing protein</fullName>
    </submittedName>
</protein>
<dbReference type="Proteomes" id="UP000823486">
    <property type="component" value="Unassembled WGS sequence"/>
</dbReference>
<name>A0ABS2QF99_9BACI</name>
<dbReference type="InterPro" id="IPR058031">
    <property type="entry name" value="AAA_lid_NorR"/>
</dbReference>
<dbReference type="InterPro" id="IPR025943">
    <property type="entry name" value="Sigma_54_int_dom_ATP-bd_2"/>
</dbReference>
<dbReference type="Gene3D" id="3.30.450.20">
    <property type="entry name" value="PAS domain"/>
    <property type="match status" value="1"/>
</dbReference>
<keyword evidence="2" id="KW-0067">ATP-binding</keyword>
<dbReference type="PRINTS" id="PR01590">
    <property type="entry name" value="HTHFIS"/>
</dbReference>
<dbReference type="PROSITE" id="PS51371">
    <property type="entry name" value="CBS"/>
    <property type="match status" value="2"/>
</dbReference>
<dbReference type="PANTHER" id="PTHR32071">
    <property type="entry name" value="TRANSCRIPTIONAL REGULATORY PROTEIN"/>
    <property type="match status" value="1"/>
</dbReference>
<dbReference type="RefSeq" id="WP_204539747.1">
    <property type="nucleotide sequence ID" value="NZ_JAFBFI010000003.1"/>
</dbReference>
<dbReference type="CDD" id="cd00009">
    <property type="entry name" value="AAA"/>
    <property type="match status" value="1"/>
</dbReference>
<dbReference type="SMART" id="SM00116">
    <property type="entry name" value="CBS"/>
    <property type="match status" value="2"/>
</dbReference>
<dbReference type="PROSITE" id="PS50112">
    <property type="entry name" value="PAS"/>
    <property type="match status" value="1"/>
</dbReference>
<evidence type="ECO:0000259" key="7">
    <source>
        <dbReference type="PROSITE" id="PS50045"/>
    </source>
</evidence>
<keyword evidence="5" id="KW-0804">Transcription</keyword>
<gene>
    <name evidence="10" type="ORF">JOC77_001117</name>
</gene>
<evidence type="ECO:0000256" key="5">
    <source>
        <dbReference type="ARBA" id="ARBA00023163"/>
    </source>
</evidence>
<feature type="domain" description="Sigma-54 factor interaction" evidence="7">
    <location>
        <begin position="288"/>
        <end position="518"/>
    </location>
</feature>
<dbReference type="Gene3D" id="1.10.8.60">
    <property type="match status" value="1"/>
</dbReference>
<dbReference type="SUPFAM" id="SSF55785">
    <property type="entry name" value="PYP-like sensor domain (PAS domain)"/>
    <property type="match status" value="1"/>
</dbReference>
<keyword evidence="11" id="KW-1185">Reference proteome</keyword>
<reference evidence="10 11" key="1">
    <citation type="submission" date="2021-01" db="EMBL/GenBank/DDBJ databases">
        <title>Genomic Encyclopedia of Type Strains, Phase IV (KMG-IV): sequencing the most valuable type-strain genomes for metagenomic binning, comparative biology and taxonomic classification.</title>
        <authorList>
            <person name="Goeker M."/>
        </authorList>
    </citation>
    <scope>NUCLEOTIDE SEQUENCE [LARGE SCALE GENOMIC DNA]</scope>
    <source>
        <strain evidence="10 11">DSM 105482</strain>
    </source>
</reference>
<evidence type="ECO:0000256" key="3">
    <source>
        <dbReference type="ARBA" id="ARBA00023015"/>
    </source>
</evidence>
<dbReference type="SMART" id="SM00091">
    <property type="entry name" value="PAS"/>
    <property type="match status" value="1"/>
</dbReference>
<dbReference type="Pfam" id="PF00571">
    <property type="entry name" value="CBS"/>
    <property type="match status" value="2"/>
</dbReference>
<dbReference type="SUPFAM" id="SSF52540">
    <property type="entry name" value="P-loop containing nucleoside triphosphate hydrolases"/>
    <property type="match status" value="1"/>
</dbReference>
<dbReference type="InterPro" id="IPR000014">
    <property type="entry name" value="PAS"/>
</dbReference>
<dbReference type="PANTHER" id="PTHR32071:SF57">
    <property type="entry name" value="C4-DICARBOXYLATE TRANSPORT TRANSCRIPTIONAL REGULATORY PROTEIN DCTD"/>
    <property type="match status" value="1"/>
</dbReference>
<dbReference type="InterPro" id="IPR035965">
    <property type="entry name" value="PAS-like_dom_sf"/>
</dbReference>
<dbReference type="InterPro" id="IPR000644">
    <property type="entry name" value="CBS_dom"/>
</dbReference>
<dbReference type="SUPFAM" id="SSF54631">
    <property type="entry name" value="CBS-domain pair"/>
    <property type="match status" value="1"/>
</dbReference>
<keyword evidence="6" id="KW-0129">CBS domain</keyword>
<evidence type="ECO:0000259" key="8">
    <source>
        <dbReference type="PROSITE" id="PS50112"/>
    </source>
</evidence>
<dbReference type="InterPro" id="IPR025944">
    <property type="entry name" value="Sigma_54_int_dom_CS"/>
</dbReference>
<dbReference type="InterPro" id="IPR027417">
    <property type="entry name" value="P-loop_NTPase"/>
</dbReference>
<evidence type="ECO:0000256" key="6">
    <source>
        <dbReference type="PROSITE-ProRule" id="PRU00703"/>
    </source>
</evidence>
<dbReference type="PROSITE" id="PS00675">
    <property type="entry name" value="SIGMA54_INTERACT_1"/>
    <property type="match status" value="1"/>
</dbReference>
<feature type="domain" description="CBS" evidence="9">
    <location>
        <begin position="25"/>
        <end position="83"/>
    </location>
</feature>
<dbReference type="Pfam" id="PF00989">
    <property type="entry name" value="PAS"/>
    <property type="match status" value="1"/>
</dbReference>
<evidence type="ECO:0000256" key="2">
    <source>
        <dbReference type="ARBA" id="ARBA00022840"/>
    </source>
</evidence>
<organism evidence="10 11">
    <name type="scientific">Peribacillus deserti</name>
    <dbReference type="NCBI Taxonomy" id="673318"/>
    <lineage>
        <taxon>Bacteria</taxon>
        <taxon>Bacillati</taxon>
        <taxon>Bacillota</taxon>
        <taxon>Bacilli</taxon>
        <taxon>Bacillales</taxon>
        <taxon>Bacillaceae</taxon>
        <taxon>Peribacillus</taxon>
    </lineage>
</organism>
<dbReference type="Gene3D" id="1.10.10.60">
    <property type="entry name" value="Homeodomain-like"/>
    <property type="match status" value="1"/>
</dbReference>
<evidence type="ECO:0000313" key="10">
    <source>
        <dbReference type="EMBL" id="MBM7691710.1"/>
    </source>
</evidence>
<dbReference type="Pfam" id="PF00158">
    <property type="entry name" value="Sigma54_activat"/>
    <property type="match status" value="1"/>
</dbReference>
<feature type="domain" description="CBS" evidence="9">
    <location>
        <begin position="89"/>
        <end position="141"/>
    </location>
</feature>
<dbReference type="EMBL" id="JAFBFI010000003">
    <property type="protein sequence ID" value="MBM7691710.1"/>
    <property type="molecule type" value="Genomic_DNA"/>
</dbReference>
<feature type="domain" description="PAS" evidence="8">
    <location>
        <begin position="148"/>
        <end position="200"/>
    </location>
</feature>
<dbReference type="NCBIfam" id="TIGR00229">
    <property type="entry name" value="sensory_box"/>
    <property type="match status" value="1"/>
</dbReference>
<sequence>MLIDYEHTSQVLKEIKNADPVWKWMTPNPHYVFPHQSLRVVIDLLGQHRIDGLPVINDGRNVVGLITKSKLMKCFLEGVSPDSPVSAVMTRSVVTVGENESIKNASSMPVGRLPVLNEAGKLAGILTRTDILRSYSFHLDELQETIHSATILNTILETAYEGIAVIDTNGIIREFNEAYARFLGKKREEAIGQHVTSIIENTRLHFVIQTGVAEKGYIQRIQGQDMVVHRIPIWRDGKVIGAIGMLIFQGVTELYNILGRMQELSRQVTQKLLPKETAPQIYGGFTEIIGNSAELQQVKRIARKAASTPSTVLITGESGTGKEMFANAIHKLSAYAEGPFISVNCAAIPEHLLEAELFGYEEGAFTGAKKGGKPGKFELAHKGTLFLDEIGDMPALMQAKILRALQDREVERVGGVSKHQVDVRIVAATNRRLEEMVREGDFREDLYYRLNIIRLAIPPLRERKEDIPLLLTHHLQHFSHRFGLGDIQFSEKAMSVLAAYPWPGNVRELVNTVEMLVSLSDSSVIMPDDLPSHFKSLSMERSQPVLNQFSNMDDAPLEKVKNSVLVKEKELILKTLSETNGNKAAAARKLGIQRSTLYEKLKKHNIH</sequence>
<dbReference type="PROSITE" id="PS50045">
    <property type="entry name" value="SIGMA54_INTERACT_4"/>
    <property type="match status" value="1"/>
</dbReference>
<comment type="caution">
    <text evidence="10">The sequence shown here is derived from an EMBL/GenBank/DDBJ whole genome shotgun (WGS) entry which is preliminary data.</text>
</comment>
<keyword evidence="4" id="KW-0238">DNA-binding</keyword>
<dbReference type="InterPro" id="IPR003593">
    <property type="entry name" value="AAA+_ATPase"/>
</dbReference>
<proteinExistence type="predicted"/>
<dbReference type="PROSITE" id="PS00688">
    <property type="entry name" value="SIGMA54_INTERACT_3"/>
    <property type="match status" value="1"/>
</dbReference>
<dbReference type="InterPro" id="IPR002197">
    <property type="entry name" value="HTH_Fis"/>
</dbReference>
<keyword evidence="1" id="KW-0547">Nucleotide-binding</keyword>
<dbReference type="PROSITE" id="PS00676">
    <property type="entry name" value="SIGMA54_INTERACT_2"/>
    <property type="match status" value="1"/>
</dbReference>
<evidence type="ECO:0000256" key="1">
    <source>
        <dbReference type="ARBA" id="ARBA00022741"/>
    </source>
</evidence>
<evidence type="ECO:0000256" key="4">
    <source>
        <dbReference type="ARBA" id="ARBA00023125"/>
    </source>
</evidence>
<dbReference type="InterPro" id="IPR002078">
    <property type="entry name" value="Sigma_54_int"/>
</dbReference>
<dbReference type="SUPFAM" id="SSF46689">
    <property type="entry name" value="Homeodomain-like"/>
    <property type="match status" value="1"/>
</dbReference>